<dbReference type="GO" id="GO:0015020">
    <property type="term" value="F:glucuronosyltransferase activity"/>
    <property type="evidence" value="ECO:0007669"/>
    <property type="project" value="UniProtKB-EC"/>
</dbReference>
<dbReference type="AlphaFoldDB" id="A0A6S7FPA1"/>
<dbReference type="PANTHER" id="PTHR48043:SF145">
    <property type="entry name" value="FI06409P-RELATED"/>
    <property type="match status" value="1"/>
</dbReference>
<comment type="caution">
    <text evidence="6">The sequence shown here is derived from an EMBL/GenBank/DDBJ whole genome shotgun (WGS) entry which is preliminary data.</text>
</comment>
<keyword evidence="7" id="KW-1185">Reference proteome</keyword>
<dbReference type="Pfam" id="PF00201">
    <property type="entry name" value="UDPGT"/>
    <property type="match status" value="1"/>
</dbReference>
<protein>
    <recommendedName>
        <fullName evidence="5">UDP-glucuronosyltransferase</fullName>
        <ecNumber evidence="5">2.4.1.17</ecNumber>
    </recommendedName>
</protein>
<accession>A0A6S7FPA1</accession>
<evidence type="ECO:0000256" key="1">
    <source>
        <dbReference type="ARBA" id="ARBA00009995"/>
    </source>
</evidence>
<dbReference type="InterPro" id="IPR035595">
    <property type="entry name" value="UDP_glycos_trans_CS"/>
</dbReference>
<dbReference type="EC" id="2.4.1.17" evidence="5"/>
<dbReference type="InterPro" id="IPR002213">
    <property type="entry name" value="UDP_glucos_trans"/>
</dbReference>
<evidence type="ECO:0000256" key="2">
    <source>
        <dbReference type="ARBA" id="ARBA00022676"/>
    </source>
</evidence>
<dbReference type="GO" id="GO:0016020">
    <property type="term" value="C:membrane"/>
    <property type="evidence" value="ECO:0007669"/>
    <property type="project" value="UniProtKB-SubCell"/>
</dbReference>
<dbReference type="Proteomes" id="UP001152795">
    <property type="component" value="Unassembled WGS sequence"/>
</dbReference>
<feature type="transmembrane region" description="Helical" evidence="5">
    <location>
        <begin position="449"/>
        <end position="472"/>
    </location>
</feature>
<organism evidence="6 7">
    <name type="scientific">Paramuricea clavata</name>
    <name type="common">Red gorgonian</name>
    <name type="synonym">Violescent sea-whip</name>
    <dbReference type="NCBI Taxonomy" id="317549"/>
    <lineage>
        <taxon>Eukaryota</taxon>
        <taxon>Metazoa</taxon>
        <taxon>Cnidaria</taxon>
        <taxon>Anthozoa</taxon>
        <taxon>Octocorallia</taxon>
        <taxon>Malacalcyonacea</taxon>
        <taxon>Plexauridae</taxon>
        <taxon>Paramuricea</taxon>
    </lineage>
</organism>
<proteinExistence type="inferred from homology"/>
<comment type="similarity">
    <text evidence="1 4">Belongs to the UDP-glycosyltransferase family.</text>
</comment>
<gene>
    <name evidence="6" type="ORF">PACLA_8A013488</name>
</gene>
<evidence type="ECO:0000256" key="3">
    <source>
        <dbReference type="ARBA" id="ARBA00022679"/>
    </source>
</evidence>
<dbReference type="CDD" id="cd03784">
    <property type="entry name" value="GT1_Gtf-like"/>
    <property type="match status" value="1"/>
</dbReference>
<name>A0A6S7FPA1_PARCT</name>
<keyword evidence="5" id="KW-0472">Membrane</keyword>
<dbReference type="PANTHER" id="PTHR48043">
    <property type="entry name" value="EG:EG0003.4 PROTEIN-RELATED"/>
    <property type="match status" value="1"/>
</dbReference>
<comment type="subcellular location">
    <subcellularLocation>
        <location evidence="5">Membrane</location>
        <topology evidence="5">Single-pass membrane protein</topology>
    </subcellularLocation>
</comment>
<reference evidence="6" key="1">
    <citation type="submission" date="2020-04" db="EMBL/GenBank/DDBJ databases">
        <authorList>
            <person name="Alioto T."/>
            <person name="Alioto T."/>
            <person name="Gomez Garrido J."/>
        </authorList>
    </citation>
    <scope>NUCLEOTIDE SEQUENCE</scope>
    <source>
        <strain evidence="6">A484AB</strain>
    </source>
</reference>
<keyword evidence="3 4" id="KW-0808">Transferase</keyword>
<dbReference type="InterPro" id="IPR050271">
    <property type="entry name" value="UDP-glycosyltransferase"/>
</dbReference>
<comment type="catalytic activity">
    <reaction evidence="5">
        <text>glucuronate acceptor + UDP-alpha-D-glucuronate = acceptor beta-D-glucuronoside + UDP + H(+)</text>
        <dbReference type="Rhea" id="RHEA:21032"/>
        <dbReference type="ChEBI" id="CHEBI:15378"/>
        <dbReference type="ChEBI" id="CHEBI:58052"/>
        <dbReference type="ChEBI" id="CHEBI:58223"/>
        <dbReference type="ChEBI" id="CHEBI:132367"/>
        <dbReference type="ChEBI" id="CHEBI:132368"/>
        <dbReference type="EC" id="2.4.1.17"/>
    </reaction>
</comment>
<dbReference type="PROSITE" id="PS00375">
    <property type="entry name" value="UDPGT"/>
    <property type="match status" value="1"/>
</dbReference>
<evidence type="ECO:0000313" key="7">
    <source>
        <dbReference type="Proteomes" id="UP001152795"/>
    </source>
</evidence>
<dbReference type="SUPFAM" id="SSF53756">
    <property type="entry name" value="UDP-Glycosyltransferase/glycogen phosphorylase"/>
    <property type="match status" value="1"/>
</dbReference>
<keyword evidence="2 4" id="KW-0328">Glycosyltransferase</keyword>
<keyword evidence="5" id="KW-1133">Transmembrane helix</keyword>
<keyword evidence="5" id="KW-0812">Transmembrane</keyword>
<dbReference type="EMBL" id="CACRXK020000398">
    <property type="protein sequence ID" value="CAB3981525.1"/>
    <property type="molecule type" value="Genomic_DNA"/>
</dbReference>
<dbReference type="FunFam" id="3.40.50.2000:FF:000021">
    <property type="entry name" value="UDP-glucuronosyltransferase"/>
    <property type="match status" value="1"/>
</dbReference>
<evidence type="ECO:0000313" key="6">
    <source>
        <dbReference type="EMBL" id="CAB3981525.1"/>
    </source>
</evidence>
<sequence>MPYYSHLSGPANVGKFLQSQGHDVRIAIPPQMKEKMEKHGVQLLLFNGLGEFPEDQYLQDLIMKLYFEGAPSQQSELYEKDNVAVVTVTNTATKIVKDITLRKNIEKFKPDLIILDSNPVTIMLTLIPYKLDIPFIMMGSLASPQCKRTPILPTVFPMKFLPFTDQMTFQQRLLNTFVELLSYRQNPFIDSSLIEEYVPEKPRISLIDLQAKAQLWITRQHSVLDYNHPTMPNEKTVAHLQNLTSKALPPEFQSFIESADNGVVIVSFGSILNLPSQVKEKLLSAFQQTKYKFIMRTDEQHNNQSDKFMFRKWLPQFDLLRHHKTKLFISHCGSNGLQEALFAGVPILGCPIVGDQPNNAGKIVRKGYGLKLDLKSFSVQELVSAINEVTTNPKYKANVEKASAILKSERVPPIEEAAFWINHVLKFGGAHLRSYAQDIPLWKYLGLDIIAFCLLIWHVFVFLIIITLKYCLSRCCVSKQKLKDE</sequence>
<evidence type="ECO:0000256" key="4">
    <source>
        <dbReference type="RuleBase" id="RU003718"/>
    </source>
</evidence>
<evidence type="ECO:0000256" key="5">
    <source>
        <dbReference type="RuleBase" id="RU362059"/>
    </source>
</evidence>
<dbReference type="Gene3D" id="3.40.50.2000">
    <property type="entry name" value="Glycogen Phosphorylase B"/>
    <property type="match status" value="2"/>
</dbReference>
<dbReference type="OrthoDB" id="5835829at2759"/>